<evidence type="ECO:0000313" key="1">
    <source>
        <dbReference type="EMBL" id="KAK8204374.1"/>
    </source>
</evidence>
<gene>
    <name evidence="1" type="ORF">M8818_005103</name>
</gene>
<accession>A0ACC3S9R6</accession>
<sequence length="446" mass="48904">MAMSQAAFKAEQAMGHDDNATTAQDVANPGLDREKYGDPNETMKALAWMGKNKVEMIECPKPKVIEDRDVILKVTGSTVCGSDLHLLHGSVVEMQKGDILGHEFCGLVDEMGSGVKGFKKGDRVVASFQIACGDCMYCKKKLSSQCEKTNSNTIENAMYGGRTAGMFGYSHFTGGFAGGQAEYVRVPYGDVNLLKLPDSVPDEKGLYLSDVVSTSWNCVVDTGVKDGDVVAVWGAGPVGQMCVDFAFMNGASRVIVIDQNWRLDYVKEKYPKAETLDFSKIPSGSSVPAELKKMVKNGPDVALECVAGEYPKSWAHSIEIAAGLETDTSEIINEMIESVKNFGRCGITGVYVGYTNHFNIGSLMERGIRLIGNGQAPVHLYWEDLLKKIEAGEIDPLKMVTHRVRVEDLDKVYYKFEKKEDHMQKVYVQTRFSAPPCEGSPALTTY</sequence>
<comment type="caution">
    <text evidence="1">The sequence shown here is derived from an EMBL/GenBank/DDBJ whole genome shotgun (WGS) entry which is preliminary data.</text>
</comment>
<protein>
    <submittedName>
        <fullName evidence="1">Uncharacterized protein</fullName>
    </submittedName>
</protein>
<dbReference type="EMBL" id="JAMKPW020000027">
    <property type="protein sequence ID" value="KAK8204374.1"/>
    <property type="molecule type" value="Genomic_DNA"/>
</dbReference>
<reference evidence="1" key="1">
    <citation type="submission" date="2024-02" db="EMBL/GenBank/DDBJ databases">
        <title>Metagenome Assembled Genome of Zalaria obscura JY119.</title>
        <authorList>
            <person name="Vighnesh L."/>
            <person name="Jagadeeshwari U."/>
            <person name="Venkata Ramana C."/>
            <person name="Sasikala C."/>
        </authorList>
    </citation>
    <scope>NUCLEOTIDE SEQUENCE</scope>
    <source>
        <strain evidence="1">JY119</strain>
    </source>
</reference>
<dbReference type="Proteomes" id="UP001320706">
    <property type="component" value="Unassembled WGS sequence"/>
</dbReference>
<proteinExistence type="predicted"/>
<organism evidence="1 2">
    <name type="scientific">Zalaria obscura</name>
    <dbReference type="NCBI Taxonomy" id="2024903"/>
    <lineage>
        <taxon>Eukaryota</taxon>
        <taxon>Fungi</taxon>
        <taxon>Dikarya</taxon>
        <taxon>Ascomycota</taxon>
        <taxon>Pezizomycotina</taxon>
        <taxon>Dothideomycetes</taxon>
        <taxon>Dothideomycetidae</taxon>
        <taxon>Dothideales</taxon>
        <taxon>Zalariaceae</taxon>
        <taxon>Zalaria</taxon>
    </lineage>
</organism>
<name>A0ACC3S9R6_9PEZI</name>
<keyword evidence="2" id="KW-1185">Reference proteome</keyword>
<evidence type="ECO:0000313" key="2">
    <source>
        <dbReference type="Proteomes" id="UP001320706"/>
    </source>
</evidence>